<name>A0A139ILK8_9PEZI</name>
<keyword evidence="2" id="KW-1185">Reference proteome</keyword>
<proteinExistence type="predicted"/>
<feature type="non-terminal residue" evidence="1">
    <location>
        <position position="1"/>
    </location>
</feature>
<dbReference type="EMBL" id="LFZO01000058">
    <property type="protein sequence ID" value="KXT15422.1"/>
    <property type="molecule type" value="Genomic_DNA"/>
</dbReference>
<protein>
    <submittedName>
        <fullName evidence="1">Uncharacterized protein</fullName>
    </submittedName>
</protein>
<accession>A0A139ILK8</accession>
<sequence>NYHFWSYDRRLAENEISRRHLPPGGWSSGELGGASYRGSVAIVPEPVLHCNSPDERIISLGGGITPARRGRKVGVEVGKAPSAFAGNYCSQQFRRIVARRRRPLAALHYLLREEVEAGGSLLLLLHRTN</sequence>
<gene>
    <name evidence="1" type="ORF">AC579_10608</name>
</gene>
<dbReference type="Proteomes" id="UP000073492">
    <property type="component" value="Unassembled WGS sequence"/>
</dbReference>
<comment type="caution">
    <text evidence="1">The sequence shown here is derived from an EMBL/GenBank/DDBJ whole genome shotgun (WGS) entry which is preliminary data.</text>
</comment>
<organism evidence="1 2">
    <name type="scientific">Pseudocercospora musae</name>
    <dbReference type="NCBI Taxonomy" id="113226"/>
    <lineage>
        <taxon>Eukaryota</taxon>
        <taxon>Fungi</taxon>
        <taxon>Dikarya</taxon>
        <taxon>Ascomycota</taxon>
        <taxon>Pezizomycotina</taxon>
        <taxon>Dothideomycetes</taxon>
        <taxon>Dothideomycetidae</taxon>
        <taxon>Mycosphaerellales</taxon>
        <taxon>Mycosphaerellaceae</taxon>
        <taxon>Pseudocercospora</taxon>
    </lineage>
</organism>
<reference evidence="1 2" key="1">
    <citation type="submission" date="2015-07" db="EMBL/GenBank/DDBJ databases">
        <title>Comparative genomics of the Sigatoka disease complex on banana suggests a link between parallel evolutionary changes in Pseudocercospora fijiensis and Pseudocercospora eumusae and increased virulence on the banana host.</title>
        <authorList>
            <person name="Chang T.-C."/>
            <person name="Salvucci A."/>
            <person name="Crous P.W."/>
            <person name="Stergiopoulos I."/>
        </authorList>
    </citation>
    <scope>NUCLEOTIDE SEQUENCE [LARGE SCALE GENOMIC DNA]</scope>
    <source>
        <strain evidence="1 2">CBS 116634</strain>
    </source>
</reference>
<evidence type="ECO:0000313" key="1">
    <source>
        <dbReference type="EMBL" id="KXT15422.1"/>
    </source>
</evidence>
<dbReference type="AlphaFoldDB" id="A0A139ILK8"/>
<evidence type="ECO:0000313" key="2">
    <source>
        <dbReference type="Proteomes" id="UP000073492"/>
    </source>
</evidence>